<dbReference type="GO" id="GO:0000297">
    <property type="term" value="F:spermine transmembrane transporter activity"/>
    <property type="evidence" value="ECO:0007669"/>
    <property type="project" value="TreeGrafter"/>
</dbReference>
<keyword evidence="4 6" id="KW-0472">Membrane</keyword>
<evidence type="ECO:0000256" key="3">
    <source>
        <dbReference type="ARBA" id="ARBA00022989"/>
    </source>
</evidence>
<dbReference type="HOGENOM" id="CLU_008455_11_3_1"/>
<dbReference type="Proteomes" id="UP000054321">
    <property type="component" value="Unassembled WGS sequence"/>
</dbReference>
<proteinExistence type="predicted"/>
<organism evidence="7 8">
    <name type="scientific">Oidiodendron maius (strain Zn)</name>
    <dbReference type="NCBI Taxonomy" id="913774"/>
    <lineage>
        <taxon>Eukaryota</taxon>
        <taxon>Fungi</taxon>
        <taxon>Dikarya</taxon>
        <taxon>Ascomycota</taxon>
        <taxon>Pezizomycotina</taxon>
        <taxon>Leotiomycetes</taxon>
        <taxon>Leotiomycetes incertae sedis</taxon>
        <taxon>Myxotrichaceae</taxon>
        <taxon>Oidiodendron</taxon>
    </lineage>
</organism>
<evidence type="ECO:0000313" key="7">
    <source>
        <dbReference type="EMBL" id="KIN05754.1"/>
    </source>
</evidence>
<feature type="transmembrane region" description="Helical" evidence="6">
    <location>
        <begin position="368"/>
        <end position="390"/>
    </location>
</feature>
<comment type="subcellular location">
    <subcellularLocation>
        <location evidence="1">Membrane</location>
        <topology evidence="1">Multi-pass membrane protein</topology>
    </subcellularLocation>
</comment>
<feature type="transmembrane region" description="Helical" evidence="6">
    <location>
        <begin position="81"/>
        <end position="100"/>
    </location>
</feature>
<dbReference type="GO" id="GO:0005886">
    <property type="term" value="C:plasma membrane"/>
    <property type="evidence" value="ECO:0007669"/>
    <property type="project" value="TreeGrafter"/>
</dbReference>
<feature type="compositionally biased region" description="Basic and acidic residues" evidence="5">
    <location>
        <begin position="24"/>
        <end position="47"/>
    </location>
</feature>
<feature type="transmembrane region" description="Helical" evidence="6">
    <location>
        <begin position="341"/>
        <end position="362"/>
    </location>
</feature>
<reference evidence="7 8" key="1">
    <citation type="submission" date="2014-04" db="EMBL/GenBank/DDBJ databases">
        <authorList>
            <consortium name="DOE Joint Genome Institute"/>
            <person name="Kuo A."/>
            <person name="Martino E."/>
            <person name="Perotto S."/>
            <person name="Kohler A."/>
            <person name="Nagy L.G."/>
            <person name="Floudas D."/>
            <person name="Copeland A."/>
            <person name="Barry K.W."/>
            <person name="Cichocki N."/>
            <person name="Veneault-Fourrey C."/>
            <person name="LaButti K."/>
            <person name="Lindquist E.A."/>
            <person name="Lipzen A."/>
            <person name="Lundell T."/>
            <person name="Morin E."/>
            <person name="Murat C."/>
            <person name="Sun H."/>
            <person name="Tunlid A."/>
            <person name="Henrissat B."/>
            <person name="Grigoriev I.V."/>
            <person name="Hibbett D.S."/>
            <person name="Martin F."/>
            <person name="Nordberg H.P."/>
            <person name="Cantor M.N."/>
            <person name="Hua S.X."/>
        </authorList>
    </citation>
    <scope>NUCLEOTIDE SEQUENCE [LARGE SCALE GENOMIC DNA]</scope>
    <source>
        <strain evidence="7 8">Zn</strain>
    </source>
</reference>
<dbReference type="PANTHER" id="PTHR23502:SF38">
    <property type="entry name" value="POLYAMINE TRANSPORTER 4"/>
    <property type="match status" value="1"/>
</dbReference>
<feature type="transmembrane region" description="Helical" evidence="6">
    <location>
        <begin position="139"/>
        <end position="156"/>
    </location>
</feature>
<dbReference type="InterPro" id="IPR036259">
    <property type="entry name" value="MFS_trans_sf"/>
</dbReference>
<evidence type="ECO:0000256" key="5">
    <source>
        <dbReference type="SAM" id="MobiDB-lite"/>
    </source>
</evidence>
<dbReference type="STRING" id="913774.A0A0C3D3B5"/>
<dbReference type="EMBL" id="KN832871">
    <property type="protein sequence ID" value="KIN05754.1"/>
    <property type="molecule type" value="Genomic_DNA"/>
</dbReference>
<keyword evidence="3 6" id="KW-1133">Transmembrane helix</keyword>
<dbReference type="OrthoDB" id="3936150at2759"/>
<feature type="transmembrane region" description="Helical" evidence="6">
    <location>
        <begin position="307"/>
        <end position="329"/>
    </location>
</feature>
<evidence type="ECO:0000313" key="8">
    <source>
        <dbReference type="Proteomes" id="UP000054321"/>
    </source>
</evidence>
<dbReference type="SUPFAM" id="SSF103473">
    <property type="entry name" value="MFS general substrate transporter"/>
    <property type="match status" value="1"/>
</dbReference>
<protein>
    <recommendedName>
        <fullName evidence="9">Major facilitator superfamily (MFS) profile domain-containing protein</fullName>
    </recommendedName>
</protein>
<evidence type="ECO:0000256" key="1">
    <source>
        <dbReference type="ARBA" id="ARBA00004141"/>
    </source>
</evidence>
<evidence type="ECO:0000256" key="4">
    <source>
        <dbReference type="ARBA" id="ARBA00023136"/>
    </source>
</evidence>
<dbReference type="CDD" id="cd17323">
    <property type="entry name" value="MFS_Tpo1_MDR_like"/>
    <property type="match status" value="1"/>
</dbReference>
<keyword evidence="8" id="KW-1185">Reference proteome</keyword>
<evidence type="ECO:0000256" key="6">
    <source>
        <dbReference type="SAM" id="Phobius"/>
    </source>
</evidence>
<feature type="transmembrane region" description="Helical" evidence="6">
    <location>
        <begin position="274"/>
        <end position="295"/>
    </location>
</feature>
<accession>A0A0C3D3B5</accession>
<sequence>MASRDGNPDSKFELSTPTSDNEDLEKRDSEKGEPQKEDLEKGIHQQRADINPTDWNGPDDPENPQNWPAWIRYFHVVPPSLISFSAALGTSIITPAVGAIQQDFHVSTTVAILPLSLYVLALGFGPILAAPLSETYGRYPVYVISAPLAALFTLGSGFSQNIWTLCILRFFAGLAFSPCLAIGAGTLADPIVGFLSFYVAFNFAVLYAFFAAFPYVFESVYHFNTEESGLVFLGIGVGCLLAVATCWICDRYLYQPQVRKSHAEEMNGRVAPEYRLYPAMIGSFLLPISLFWFAWTAQKDISWASPVVSGVPFAWGNLCIFISVATYLVDTYQAMTSASAVAANGLLRYIFGAAFPLFTLQMYEGLGIGWATSLLAFITVALMPIPWVLFKFGESIRARSSYDTLKV</sequence>
<reference evidence="8" key="2">
    <citation type="submission" date="2015-01" db="EMBL/GenBank/DDBJ databases">
        <title>Evolutionary Origins and Diversification of the Mycorrhizal Mutualists.</title>
        <authorList>
            <consortium name="DOE Joint Genome Institute"/>
            <consortium name="Mycorrhizal Genomics Consortium"/>
            <person name="Kohler A."/>
            <person name="Kuo A."/>
            <person name="Nagy L.G."/>
            <person name="Floudas D."/>
            <person name="Copeland A."/>
            <person name="Barry K.W."/>
            <person name="Cichocki N."/>
            <person name="Veneault-Fourrey C."/>
            <person name="LaButti K."/>
            <person name="Lindquist E.A."/>
            <person name="Lipzen A."/>
            <person name="Lundell T."/>
            <person name="Morin E."/>
            <person name="Murat C."/>
            <person name="Riley R."/>
            <person name="Ohm R."/>
            <person name="Sun H."/>
            <person name="Tunlid A."/>
            <person name="Henrissat B."/>
            <person name="Grigoriev I.V."/>
            <person name="Hibbett D.S."/>
            <person name="Martin F."/>
        </authorList>
    </citation>
    <scope>NUCLEOTIDE SEQUENCE [LARGE SCALE GENOMIC DNA]</scope>
    <source>
        <strain evidence="8">Zn</strain>
    </source>
</reference>
<feature type="transmembrane region" description="Helical" evidence="6">
    <location>
        <begin position="162"/>
        <end position="183"/>
    </location>
</feature>
<dbReference type="InParanoid" id="A0A0C3D3B5"/>
<feature type="compositionally biased region" description="Basic and acidic residues" evidence="5">
    <location>
        <begin position="1"/>
        <end position="12"/>
    </location>
</feature>
<feature type="transmembrane region" description="Helical" evidence="6">
    <location>
        <begin position="229"/>
        <end position="253"/>
    </location>
</feature>
<dbReference type="GO" id="GO:0015606">
    <property type="term" value="F:spermidine transmembrane transporter activity"/>
    <property type="evidence" value="ECO:0007669"/>
    <property type="project" value="TreeGrafter"/>
</dbReference>
<feature type="transmembrane region" description="Helical" evidence="6">
    <location>
        <begin position="195"/>
        <end position="217"/>
    </location>
</feature>
<dbReference type="PANTHER" id="PTHR23502">
    <property type="entry name" value="MAJOR FACILITATOR SUPERFAMILY"/>
    <property type="match status" value="1"/>
</dbReference>
<feature type="transmembrane region" description="Helical" evidence="6">
    <location>
        <begin position="112"/>
        <end position="132"/>
    </location>
</feature>
<dbReference type="Gene3D" id="1.20.1250.20">
    <property type="entry name" value="MFS general substrate transporter like domains"/>
    <property type="match status" value="1"/>
</dbReference>
<dbReference type="AlphaFoldDB" id="A0A0C3D3B5"/>
<dbReference type="Pfam" id="PF07690">
    <property type="entry name" value="MFS_1"/>
    <property type="match status" value="2"/>
</dbReference>
<evidence type="ECO:0000256" key="2">
    <source>
        <dbReference type="ARBA" id="ARBA00022692"/>
    </source>
</evidence>
<feature type="region of interest" description="Disordered" evidence="5">
    <location>
        <begin position="1"/>
        <end position="62"/>
    </location>
</feature>
<dbReference type="InterPro" id="IPR011701">
    <property type="entry name" value="MFS"/>
</dbReference>
<evidence type="ECO:0008006" key="9">
    <source>
        <dbReference type="Google" id="ProtNLM"/>
    </source>
</evidence>
<dbReference type="Gene3D" id="1.20.1720.10">
    <property type="entry name" value="Multidrug resistance protein D"/>
    <property type="match status" value="1"/>
</dbReference>
<name>A0A0C3D3B5_OIDMZ</name>
<keyword evidence="2 6" id="KW-0812">Transmembrane</keyword>
<gene>
    <name evidence="7" type="ORF">OIDMADRAFT_154218</name>
</gene>